<feature type="transmembrane region" description="Helical" evidence="9">
    <location>
        <begin position="215"/>
        <end position="238"/>
    </location>
</feature>
<dbReference type="InterPro" id="IPR043429">
    <property type="entry name" value="ArtM/GltK/GlnP/TcyL/YhdX-like"/>
</dbReference>
<keyword evidence="12" id="KW-1185">Reference proteome</keyword>
<feature type="transmembrane region" description="Helical" evidence="9">
    <location>
        <begin position="358"/>
        <end position="380"/>
    </location>
</feature>
<feature type="domain" description="ABC transmembrane type-1" evidence="10">
    <location>
        <begin position="87"/>
        <end position="377"/>
    </location>
</feature>
<evidence type="ECO:0000256" key="7">
    <source>
        <dbReference type="ARBA" id="ARBA00022989"/>
    </source>
</evidence>
<dbReference type="Gene3D" id="1.10.3720.10">
    <property type="entry name" value="MetI-like"/>
    <property type="match status" value="1"/>
</dbReference>
<feature type="transmembrane region" description="Helical" evidence="9">
    <location>
        <begin position="301"/>
        <end position="319"/>
    </location>
</feature>
<dbReference type="Pfam" id="PF00528">
    <property type="entry name" value="BPD_transp_1"/>
    <property type="match status" value="1"/>
</dbReference>
<dbReference type="AlphaFoldDB" id="A0A8J7J2T6"/>
<keyword evidence="8 9" id="KW-0472">Membrane</keyword>
<evidence type="ECO:0000256" key="1">
    <source>
        <dbReference type="ARBA" id="ARBA00004651"/>
    </source>
</evidence>
<keyword evidence="3 9" id="KW-0813">Transport</keyword>
<dbReference type="InterPro" id="IPR035906">
    <property type="entry name" value="MetI-like_sf"/>
</dbReference>
<keyword evidence="6" id="KW-0029">Amino-acid transport</keyword>
<protein>
    <submittedName>
        <fullName evidence="11">ABC transporter permease subunit</fullName>
    </submittedName>
</protein>
<proteinExistence type="inferred from homology"/>
<evidence type="ECO:0000256" key="4">
    <source>
        <dbReference type="ARBA" id="ARBA00022475"/>
    </source>
</evidence>
<keyword evidence="4" id="KW-1003">Cell membrane</keyword>
<dbReference type="EMBL" id="JADEWZ010000015">
    <property type="protein sequence ID" value="MBE9116554.1"/>
    <property type="molecule type" value="Genomic_DNA"/>
</dbReference>
<feature type="transmembrane region" description="Helical" evidence="9">
    <location>
        <begin position="181"/>
        <end position="203"/>
    </location>
</feature>
<organism evidence="11 12">
    <name type="scientific">Lusitaniella coriacea LEGE 07157</name>
    <dbReference type="NCBI Taxonomy" id="945747"/>
    <lineage>
        <taxon>Bacteria</taxon>
        <taxon>Bacillati</taxon>
        <taxon>Cyanobacteriota</taxon>
        <taxon>Cyanophyceae</taxon>
        <taxon>Spirulinales</taxon>
        <taxon>Lusitaniellaceae</taxon>
        <taxon>Lusitaniella</taxon>
    </lineage>
</organism>
<dbReference type="SUPFAM" id="SSF161098">
    <property type="entry name" value="MetI-like"/>
    <property type="match status" value="1"/>
</dbReference>
<feature type="transmembrane region" description="Helical" evidence="9">
    <location>
        <begin position="258"/>
        <end position="281"/>
    </location>
</feature>
<dbReference type="GO" id="GO:0006865">
    <property type="term" value="P:amino acid transport"/>
    <property type="evidence" value="ECO:0007669"/>
    <property type="project" value="UniProtKB-KW"/>
</dbReference>
<dbReference type="GO" id="GO:0043190">
    <property type="term" value="C:ATP-binding cassette (ABC) transporter complex"/>
    <property type="evidence" value="ECO:0007669"/>
    <property type="project" value="InterPro"/>
</dbReference>
<dbReference type="PROSITE" id="PS50928">
    <property type="entry name" value="ABC_TM1"/>
    <property type="match status" value="1"/>
</dbReference>
<dbReference type="CDD" id="cd06261">
    <property type="entry name" value="TM_PBP2"/>
    <property type="match status" value="1"/>
</dbReference>
<dbReference type="GO" id="GO:0022857">
    <property type="term" value="F:transmembrane transporter activity"/>
    <property type="evidence" value="ECO:0007669"/>
    <property type="project" value="InterPro"/>
</dbReference>
<keyword evidence="5 9" id="KW-0812">Transmembrane</keyword>
<dbReference type="RefSeq" id="WP_194029642.1">
    <property type="nucleotide sequence ID" value="NZ_JADEWZ010000015.1"/>
</dbReference>
<comment type="caution">
    <text evidence="11">The sequence shown here is derived from an EMBL/GenBank/DDBJ whole genome shotgun (WGS) entry which is preliminary data.</text>
</comment>
<evidence type="ECO:0000256" key="6">
    <source>
        <dbReference type="ARBA" id="ARBA00022970"/>
    </source>
</evidence>
<evidence type="ECO:0000256" key="9">
    <source>
        <dbReference type="RuleBase" id="RU363032"/>
    </source>
</evidence>
<dbReference type="Proteomes" id="UP000654482">
    <property type="component" value="Unassembled WGS sequence"/>
</dbReference>
<gene>
    <name evidence="11" type="ORF">IQ249_11650</name>
</gene>
<comment type="similarity">
    <text evidence="2">Belongs to the binding-protein-dependent transport system permease family. HisMQ subfamily.</text>
</comment>
<evidence type="ECO:0000313" key="11">
    <source>
        <dbReference type="EMBL" id="MBE9116554.1"/>
    </source>
</evidence>
<accession>A0A8J7J2T6</accession>
<sequence length="389" mass="43519">MTHNSEHKIPLWRDDRFWKIVLQVLAAVVAISLVSLLWYNVTVNMQNQGIQFGFGFLKDQASFAIQESPISYNPARDPYRRVLFAGLLNSLRVMVSGIVLTTILGVAMGVASFSGNWLLRKGSQVYVEVVRNIPLLLQLFFWYKVVFLKFPNPSNRIEWLGSIYLSNRGVFLPWFPVNWNFVAWMGVLVGCAIASILLWRWRIQQMLERGQSGRVQLLGLAVLGIAAILIILFGLGWQAPQEIATGTITGGLRLSIEFSALLVGLVVYTGAYIAEIVRAGIQSVSQGQWEAARALGLRPGLTMRLVVFPQALRVMIPLLNSQYMNLAKNSSLAIAIGYADIYSIANTTYNQTGRPVEVMFIIMMTYLIINLAISLSMNGLNKMVQLQER</sequence>
<comment type="subcellular location">
    <subcellularLocation>
        <location evidence="1 9">Cell membrane</location>
        <topology evidence="1 9">Multi-pass membrane protein</topology>
    </subcellularLocation>
</comment>
<feature type="transmembrane region" description="Helical" evidence="9">
    <location>
        <begin position="93"/>
        <end position="113"/>
    </location>
</feature>
<evidence type="ECO:0000256" key="2">
    <source>
        <dbReference type="ARBA" id="ARBA00010072"/>
    </source>
</evidence>
<feature type="transmembrane region" description="Helical" evidence="9">
    <location>
        <begin position="20"/>
        <end position="39"/>
    </location>
</feature>
<dbReference type="PANTHER" id="PTHR30614:SF37">
    <property type="entry name" value="AMINO-ACID ABC TRANSPORTER PERMEASE PROTEIN YHDX-RELATED"/>
    <property type="match status" value="1"/>
</dbReference>
<evidence type="ECO:0000259" key="10">
    <source>
        <dbReference type="PROSITE" id="PS50928"/>
    </source>
</evidence>
<dbReference type="NCBIfam" id="TIGR01726">
    <property type="entry name" value="HEQRo_perm_3TM"/>
    <property type="match status" value="1"/>
</dbReference>
<evidence type="ECO:0000256" key="8">
    <source>
        <dbReference type="ARBA" id="ARBA00023136"/>
    </source>
</evidence>
<evidence type="ECO:0000256" key="3">
    <source>
        <dbReference type="ARBA" id="ARBA00022448"/>
    </source>
</evidence>
<dbReference type="InterPro" id="IPR010065">
    <property type="entry name" value="AA_ABC_transptr_permease_3TM"/>
</dbReference>
<keyword evidence="7 9" id="KW-1133">Transmembrane helix</keyword>
<dbReference type="PANTHER" id="PTHR30614">
    <property type="entry name" value="MEMBRANE COMPONENT OF AMINO ACID ABC TRANSPORTER"/>
    <property type="match status" value="1"/>
</dbReference>
<evidence type="ECO:0000256" key="5">
    <source>
        <dbReference type="ARBA" id="ARBA00022692"/>
    </source>
</evidence>
<dbReference type="InterPro" id="IPR000515">
    <property type="entry name" value="MetI-like"/>
</dbReference>
<name>A0A8J7J2T6_9CYAN</name>
<reference evidence="11" key="1">
    <citation type="submission" date="2020-10" db="EMBL/GenBank/DDBJ databases">
        <authorList>
            <person name="Castelo-Branco R."/>
            <person name="Eusebio N."/>
            <person name="Adriana R."/>
            <person name="Vieira A."/>
            <person name="Brugerolle De Fraissinette N."/>
            <person name="Rezende De Castro R."/>
            <person name="Schneider M.P."/>
            <person name="Vasconcelos V."/>
            <person name="Leao P.N."/>
        </authorList>
    </citation>
    <scope>NUCLEOTIDE SEQUENCE</scope>
    <source>
        <strain evidence="11">LEGE 07157</strain>
    </source>
</reference>
<evidence type="ECO:0000313" key="12">
    <source>
        <dbReference type="Proteomes" id="UP000654482"/>
    </source>
</evidence>